<dbReference type="EMBL" id="CH473947">
    <property type="protein sequence ID" value="EDM03605.1"/>
    <property type="molecule type" value="Genomic_DNA"/>
</dbReference>
<evidence type="ECO:0000313" key="2">
    <source>
        <dbReference type="Proteomes" id="UP000234681"/>
    </source>
</evidence>
<proteinExistence type="predicted"/>
<gene>
    <name evidence="1" type="ORF">rCG_62003</name>
</gene>
<reference evidence="2" key="1">
    <citation type="submission" date="2005-09" db="EMBL/GenBank/DDBJ databases">
        <authorList>
            <person name="Mural R.J."/>
            <person name="Li P.W."/>
            <person name="Adams M.D."/>
            <person name="Amanatides P.G."/>
            <person name="Baden-Tillson H."/>
            <person name="Barnstead M."/>
            <person name="Chin S.H."/>
            <person name="Dew I."/>
            <person name="Evans C.A."/>
            <person name="Ferriera S."/>
            <person name="Flanigan M."/>
            <person name="Fosler C."/>
            <person name="Glodek A."/>
            <person name="Gu Z."/>
            <person name="Holt R.A."/>
            <person name="Jennings D."/>
            <person name="Kraft C.L."/>
            <person name="Lu F."/>
            <person name="Nguyen T."/>
            <person name="Nusskern D.R."/>
            <person name="Pfannkoch C.M."/>
            <person name="Sitter C."/>
            <person name="Sutton G.G."/>
            <person name="Venter J.C."/>
            <person name="Wang Z."/>
            <person name="Woodage T."/>
            <person name="Zheng X.H."/>
            <person name="Zhong F."/>
        </authorList>
    </citation>
    <scope>NUCLEOTIDE SEQUENCE [LARGE SCALE GENOMIC DNA]</scope>
    <source>
        <strain>BN</strain>
        <strain evidence="2">Sprague-Dawley</strain>
    </source>
</reference>
<organism evidence="1 2">
    <name type="scientific">Rattus norvegicus</name>
    <name type="common">Rat</name>
    <dbReference type="NCBI Taxonomy" id="10116"/>
    <lineage>
        <taxon>Eukaryota</taxon>
        <taxon>Metazoa</taxon>
        <taxon>Chordata</taxon>
        <taxon>Craniata</taxon>
        <taxon>Vertebrata</taxon>
        <taxon>Euteleostomi</taxon>
        <taxon>Mammalia</taxon>
        <taxon>Eutheria</taxon>
        <taxon>Euarchontoglires</taxon>
        <taxon>Glires</taxon>
        <taxon>Rodentia</taxon>
        <taxon>Myomorpha</taxon>
        <taxon>Muroidea</taxon>
        <taxon>Muridae</taxon>
        <taxon>Murinae</taxon>
        <taxon>Rattus</taxon>
    </lineage>
</organism>
<accession>A6HC50</accession>
<protein>
    <submittedName>
        <fullName evidence="1">RCG62003</fullName>
    </submittedName>
</protein>
<dbReference type="AlphaFoldDB" id="A6HC50"/>
<sequence length="43" mass="4846">MVIPASASKEKMAGEWKGTKTFCPFISKQKNKCWKDEQETVPG</sequence>
<name>A6HC50_RAT</name>
<dbReference type="Proteomes" id="UP000234681">
    <property type="component" value="Chromosome 6"/>
</dbReference>
<evidence type="ECO:0000313" key="1">
    <source>
        <dbReference type="EMBL" id="EDM03605.1"/>
    </source>
</evidence>